<comment type="caution">
    <text evidence="1">The sequence shown here is derived from an EMBL/GenBank/DDBJ whole genome shotgun (WGS) entry which is preliminary data.</text>
</comment>
<organism evidence="1 2">
    <name type="scientific">Caldanaerobacter subterraneus subsp. pacificus DSM 12653</name>
    <dbReference type="NCBI Taxonomy" id="391606"/>
    <lineage>
        <taxon>Bacteria</taxon>
        <taxon>Bacillati</taxon>
        <taxon>Bacillota</taxon>
        <taxon>Clostridia</taxon>
        <taxon>Thermoanaerobacterales</taxon>
        <taxon>Thermoanaerobacteraceae</taxon>
        <taxon>Caldanaerobacter</taxon>
    </lineage>
</organism>
<accession>A0A0F5PJU5</accession>
<reference evidence="1 2" key="2">
    <citation type="journal article" date="2015" name="BMC Genomics">
        <title>Analysis of three genomes within the thermophilic bacterial species Caldanaerobacter subterraneus with a focus on carbon monoxide dehydrogenase evolution and hydrolase diversity.</title>
        <authorList>
            <person name="Sant'Anna F.H."/>
            <person name="Lebedinsky A.V."/>
            <person name="Sokolova T.G."/>
            <person name="Robb F.T."/>
            <person name="Gonzalez J.M."/>
        </authorList>
    </citation>
    <scope>NUCLEOTIDE SEQUENCE [LARGE SCALE GENOMIC DNA]</scope>
    <source>
        <strain evidence="1 2">DSM 12653</strain>
    </source>
</reference>
<dbReference type="EMBL" id="ABXP02000110">
    <property type="protein sequence ID" value="KKC28937.1"/>
    <property type="molecule type" value="Genomic_DNA"/>
</dbReference>
<name>A0A0F5PJU5_9THEO</name>
<reference evidence="1 2" key="1">
    <citation type="submission" date="2008-07" db="EMBL/GenBank/DDBJ databases">
        <authorList>
            <person name="Gonzalez J."/>
            <person name="Sokolova T."/>
            <person name="Ferriera S."/>
            <person name="Johnson J."/>
            <person name="Kravitz S."/>
            <person name="Beeson K."/>
            <person name="Sutton G."/>
            <person name="Rogers Y.-H."/>
            <person name="Friedman R."/>
            <person name="Frazier M."/>
            <person name="Venter J.C."/>
        </authorList>
    </citation>
    <scope>NUCLEOTIDE SEQUENCE [LARGE SCALE GENOMIC DNA]</scope>
    <source>
        <strain evidence="1 2">DSM 12653</strain>
    </source>
</reference>
<proteinExistence type="predicted"/>
<reference evidence="2" key="3">
    <citation type="submission" date="2015-02" db="EMBL/GenBank/DDBJ databases">
        <title>Genome analysis of three genomes within the thermophilic hydrogenogenic bacterial species Caldanaerobacter subterraneus.</title>
        <authorList>
            <person name="Sant'Anna F.H."/>
            <person name="Lebedinsky A."/>
            <person name="Sokolova T."/>
            <person name="Robb F.T."/>
            <person name="Gonzalez J.M."/>
        </authorList>
    </citation>
    <scope>NUCLEOTIDE SEQUENCE [LARGE SCALE GENOMIC DNA]</scope>
    <source>
        <strain evidence="2">DSM 12653</strain>
    </source>
</reference>
<dbReference type="AlphaFoldDB" id="A0A0F5PJU5"/>
<protein>
    <submittedName>
        <fullName evidence="1">Uncharacterized protein</fullName>
    </submittedName>
</protein>
<evidence type="ECO:0000313" key="1">
    <source>
        <dbReference type="EMBL" id="KKC28937.1"/>
    </source>
</evidence>
<evidence type="ECO:0000313" key="2">
    <source>
        <dbReference type="Proteomes" id="UP000010146"/>
    </source>
</evidence>
<gene>
    <name evidence="1" type="ORF">CDSM653_02078</name>
</gene>
<sequence length="35" mass="4028">MGRFFFLSWRGKTIKKFLLVKKIPGGKGVLSPLYN</sequence>
<dbReference type="Proteomes" id="UP000010146">
    <property type="component" value="Unassembled WGS sequence"/>
</dbReference>